<dbReference type="EMBL" id="LUGG01000005">
    <property type="protein sequence ID" value="OBZ74735.1"/>
    <property type="molecule type" value="Genomic_DNA"/>
</dbReference>
<keyword evidence="3" id="KW-1185">Reference proteome</keyword>
<feature type="non-terminal residue" evidence="2">
    <location>
        <position position="587"/>
    </location>
</feature>
<proteinExistence type="predicted"/>
<gene>
    <name evidence="2" type="ORF">A0H81_05600</name>
</gene>
<dbReference type="OrthoDB" id="2791548at2759"/>
<keyword evidence="1" id="KW-0472">Membrane</keyword>
<name>A0A1C7MCV6_GRIFR</name>
<sequence length="587" mass="67056">LSRILKEAEVSSVPSFNRFRKAQANLHQQCGVPTLKCQSAQGNIFYMNDPQTIITKDWANPLVRPHIQVYPEIPDGPITEVWHAEKWRKDMDLSLLSPMYDAGNRHFYVNEVAKMCNGQLVIPLRWVTYRGKTHADAFAVELHDNGTASVLDQESIFIQAKNLDYNYLDLQALDQLPHWCTDTVSKGYPTHMPNPDHALAQGDPLYTSSVDHFSDDVSGNHSKSWNKHWNTYMTHRNLPRQFLQQDSPNASITEQFYDFKQIVEYMHYHLSLFSNLRFGLNDADLLILPLFMYVMNRVGMQHAFAFLILEAGGICTVASAMLVVQIKTRKAMKGFTHCSAGISRTKVNVLNELQTQVALACRGVTQPIKDCQTATGMKDAYTQFWIEDLISRAREMRRTQPSQSVQEIQQELMSWVKDNDAQIYNPFLTLQGLLIIICCLDPTQDTPVEILHTILLGIVKYIWYGTHSTWSLAQKQTFALRLQATNTEANYIMQYANSLIGRQLKTVIQATIFHIHDLLWKAVGQLTALLWFPEIADLQQYLADIDVAVANVLDTFAEIDPTKIIQKIKLHLLTHLHKDILRFGPLV</sequence>
<dbReference type="STRING" id="5627.A0A1C7MCV6"/>
<feature type="non-terminal residue" evidence="2">
    <location>
        <position position="1"/>
    </location>
</feature>
<accession>A0A1C7MCV6</accession>
<organism evidence="2 3">
    <name type="scientific">Grifola frondosa</name>
    <name type="common">Maitake</name>
    <name type="synonym">Polyporus frondosus</name>
    <dbReference type="NCBI Taxonomy" id="5627"/>
    <lineage>
        <taxon>Eukaryota</taxon>
        <taxon>Fungi</taxon>
        <taxon>Dikarya</taxon>
        <taxon>Basidiomycota</taxon>
        <taxon>Agaricomycotina</taxon>
        <taxon>Agaricomycetes</taxon>
        <taxon>Polyporales</taxon>
        <taxon>Grifolaceae</taxon>
        <taxon>Grifola</taxon>
    </lineage>
</organism>
<evidence type="ECO:0000313" key="2">
    <source>
        <dbReference type="EMBL" id="OBZ74735.1"/>
    </source>
</evidence>
<dbReference type="PANTHER" id="PTHR31912">
    <property type="entry name" value="IP13529P"/>
    <property type="match status" value="1"/>
</dbReference>
<evidence type="ECO:0000313" key="3">
    <source>
        <dbReference type="Proteomes" id="UP000092993"/>
    </source>
</evidence>
<feature type="transmembrane region" description="Helical" evidence="1">
    <location>
        <begin position="303"/>
        <end position="324"/>
    </location>
</feature>
<protein>
    <submittedName>
        <fullName evidence="2">Uncharacterized protein</fullName>
    </submittedName>
</protein>
<dbReference type="PANTHER" id="PTHR31912:SF34">
    <property type="entry name" value="NOTOCHORD-RELATED PROTEIN"/>
    <property type="match status" value="1"/>
</dbReference>
<reference evidence="2 3" key="1">
    <citation type="submission" date="2016-03" db="EMBL/GenBank/DDBJ databases">
        <title>Whole genome sequencing of Grifola frondosa 9006-11.</title>
        <authorList>
            <person name="Min B."/>
            <person name="Park H."/>
            <person name="Kim J.-G."/>
            <person name="Cho H."/>
            <person name="Oh Y.-L."/>
            <person name="Kong W.-S."/>
            <person name="Choi I.-G."/>
        </authorList>
    </citation>
    <scope>NUCLEOTIDE SEQUENCE [LARGE SCALE GENOMIC DNA]</scope>
    <source>
        <strain evidence="2 3">9006-11</strain>
    </source>
</reference>
<keyword evidence="1" id="KW-1133">Transmembrane helix</keyword>
<keyword evidence="1" id="KW-0812">Transmembrane</keyword>
<evidence type="ECO:0000256" key="1">
    <source>
        <dbReference type="SAM" id="Phobius"/>
    </source>
</evidence>
<dbReference type="AlphaFoldDB" id="A0A1C7MCV6"/>
<comment type="caution">
    <text evidence="2">The sequence shown here is derived from an EMBL/GenBank/DDBJ whole genome shotgun (WGS) entry which is preliminary data.</text>
</comment>
<dbReference type="Proteomes" id="UP000092993">
    <property type="component" value="Unassembled WGS sequence"/>
</dbReference>